<feature type="chain" id="PRO_5042269059" evidence="2">
    <location>
        <begin position="21"/>
        <end position="115"/>
    </location>
</feature>
<proteinExistence type="predicted"/>
<feature type="signal peptide" evidence="2">
    <location>
        <begin position="1"/>
        <end position="20"/>
    </location>
</feature>
<keyword evidence="4" id="KW-1185">Reference proteome</keyword>
<reference evidence="3" key="1">
    <citation type="journal article" date="2023" name="Mol. Phylogenet. Evol.">
        <title>Genome-scale phylogeny and comparative genomics of the fungal order Sordariales.</title>
        <authorList>
            <person name="Hensen N."/>
            <person name="Bonometti L."/>
            <person name="Westerberg I."/>
            <person name="Brannstrom I.O."/>
            <person name="Guillou S."/>
            <person name="Cros-Aarteil S."/>
            <person name="Calhoun S."/>
            <person name="Haridas S."/>
            <person name="Kuo A."/>
            <person name="Mondo S."/>
            <person name="Pangilinan J."/>
            <person name="Riley R."/>
            <person name="LaButti K."/>
            <person name="Andreopoulos B."/>
            <person name="Lipzen A."/>
            <person name="Chen C."/>
            <person name="Yan M."/>
            <person name="Daum C."/>
            <person name="Ng V."/>
            <person name="Clum A."/>
            <person name="Steindorff A."/>
            <person name="Ohm R.A."/>
            <person name="Martin F."/>
            <person name="Silar P."/>
            <person name="Natvig D.O."/>
            <person name="Lalanne C."/>
            <person name="Gautier V."/>
            <person name="Ament-Velasquez S.L."/>
            <person name="Kruys A."/>
            <person name="Hutchinson M.I."/>
            <person name="Powell A.J."/>
            <person name="Barry K."/>
            <person name="Miller A.N."/>
            <person name="Grigoriev I.V."/>
            <person name="Debuchy R."/>
            <person name="Gladieux P."/>
            <person name="Hiltunen Thoren M."/>
            <person name="Johannesson H."/>
        </authorList>
    </citation>
    <scope>NUCLEOTIDE SEQUENCE</scope>
    <source>
        <strain evidence="3">CBS 958.72</strain>
    </source>
</reference>
<comment type="caution">
    <text evidence="3">The sequence shown here is derived from an EMBL/GenBank/DDBJ whole genome shotgun (WGS) entry which is preliminary data.</text>
</comment>
<accession>A0AAE0KBZ0</accession>
<dbReference type="Proteomes" id="UP001287356">
    <property type="component" value="Unassembled WGS sequence"/>
</dbReference>
<protein>
    <submittedName>
        <fullName evidence="3">Uncharacterized protein</fullName>
    </submittedName>
</protein>
<organism evidence="3 4">
    <name type="scientific">Lasiosphaeria ovina</name>
    <dbReference type="NCBI Taxonomy" id="92902"/>
    <lineage>
        <taxon>Eukaryota</taxon>
        <taxon>Fungi</taxon>
        <taxon>Dikarya</taxon>
        <taxon>Ascomycota</taxon>
        <taxon>Pezizomycotina</taxon>
        <taxon>Sordariomycetes</taxon>
        <taxon>Sordariomycetidae</taxon>
        <taxon>Sordariales</taxon>
        <taxon>Lasiosphaeriaceae</taxon>
        <taxon>Lasiosphaeria</taxon>
    </lineage>
</organism>
<reference evidence="3" key="2">
    <citation type="submission" date="2023-06" db="EMBL/GenBank/DDBJ databases">
        <authorList>
            <consortium name="Lawrence Berkeley National Laboratory"/>
            <person name="Haridas S."/>
            <person name="Hensen N."/>
            <person name="Bonometti L."/>
            <person name="Westerberg I."/>
            <person name="Brannstrom I.O."/>
            <person name="Guillou S."/>
            <person name="Cros-Aarteil S."/>
            <person name="Calhoun S."/>
            <person name="Kuo A."/>
            <person name="Mondo S."/>
            <person name="Pangilinan J."/>
            <person name="Riley R."/>
            <person name="Labutti K."/>
            <person name="Andreopoulos B."/>
            <person name="Lipzen A."/>
            <person name="Chen C."/>
            <person name="Yanf M."/>
            <person name="Daum C."/>
            <person name="Ng V."/>
            <person name="Clum A."/>
            <person name="Steindorff A."/>
            <person name="Ohm R."/>
            <person name="Martin F."/>
            <person name="Silar P."/>
            <person name="Natvig D."/>
            <person name="Lalanne C."/>
            <person name="Gautier V."/>
            <person name="Ament-Velasquez S.L."/>
            <person name="Kruys A."/>
            <person name="Hutchinson M.I."/>
            <person name="Powell A.J."/>
            <person name="Barry K."/>
            <person name="Miller A.N."/>
            <person name="Grigoriev I.V."/>
            <person name="Debuchy R."/>
            <person name="Gladieux P."/>
            <person name="Thoren M.H."/>
            <person name="Johannesson H."/>
        </authorList>
    </citation>
    <scope>NUCLEOTIDE SEQUENCE</scope>
    <source>
        <strain evidence="3">CBS 958.72</strain>
    </source>
</reference>
<gene>
    <name evidence="3" type="ORF">B0T24DRAFT_255903</name>
</gene>
<name>A0AAE0KBZ0_9PEZI</name>
<evidence type="ECO:0000313" key="4">
    <source>
        <dbReference type="Proteomes" id="UP001287356"/>
    </source>
</evidence>
<dbReference type="EMBL" id="JAULSN010000004">
    <property type="protein sequence ID" value="KAK3373292.1"/>
    <property type="molecule type" value="Genomic_DNA"/>
</dbReference>
<keyword evidence="2" id="KW-0732">Signal</keyword>
<evidence type="ECO:0000256" key="2">
    <source>
        <dbReference type="SAM" id="SignalP"/>
    </source>
</evidence>
<sequence length="115" mass="12716">MTRSLHLGGFTLTLERLVHSWTFAVPTSVSHELLHGHARVFLSPKVDHVSRMLCSNKLKSRGGGDGTTSTGVVVDRRDPASSDAWVRRDSRRPAPSNLDMKNGGCLSFLYVEDRL</sequence>
<feature type="compositionally biased region" description="Basic and acidic residues" evidence="1">
    <location>
        <begin position="74"/>
        <end position="92"/>
    </location>
</feature>
<dbReference type="AlphaFoldDB" id="A0AAE0KBZ0"/>
<evidence type="ECO:0000313" key="3">
    <source>
        <dbReference type="EMBL" id="KAK3373292.1"/>
    </source>
</evidence>
<feature type="region of interest" description="Disordered" evidence="1">
    <location>
        <begin position="57"/>
        <end position="100"/>
    </location>
</feature>
<evidence type="ECO:0000256" key="1">
    <source>
        <dbReference type="SAM" id="MobiDB-lite"/>
    </source>
</evidence>